<name>G3JN01_CORMM</name>
<accession>G3JN01</accession>
<dbReference type="HOGENOM" id="CLU_1026784_0_0_1"/>
<evidence type="ECO:0000313" key="3">
    <source>
        <dbReference type="Proteomes" id="UP000001610"/>
    </source>
</evidence>
<dbReference type="KEGG" id="cmt:CCM_06602"/>
<gene>
    <name evidence="2" type="ORF">CCM_06602</name>
</gene>
<evidence type="ECO:0000313" key="2">
    <source>
        <dbReference type="EMBL" id="EGX90183.1"/>
    </source>
</evidence>
<dbReference type="RefSeq" id="XP_006671806.1">
    <property type="nucleotide sequence ID" value="XM_006671743.1"/>
</dbReference>
<dbReference type="AlphaFoldDB" id="G3JN01"/>
<keyword evidence="3" id="KW-1185">Reference proteome</keyword>
<organism evidence="2 3">
    <name type="scientific">Cordyceps militaris (strain CM01)</name>
    <name type="common">Caterpillar fungus</name>
    <dbReference type="NCBI Taxonomy" id="983644"/>
    <lineage>
        <taxon>Eukaryota</taxon>
        <taxon>Fungi</taxon>
        <taxon>Dikarya</taxon>
        <taxon>Ascomycota</taxon>
        <taxon>Pezizomycotina</taxon>
        <taxon>Sordariomycetes</taxon>
        <taxon>Hypocreomycetidae</taxon>
        <taxon>Hypocreales</taxon>
        <taxon>Cordycipitaceae</taxon>
        <taxon>Cordyceps</taxon>
    </lineage>
</organism>
<dbReference type="GeneID" id="18168616"/>
<dbReference type="EMBL" id="JH126403">
    <property type="protein sequence ID" value="EGX90183.1"/>
    <property type="molecule type" value="Genomic_DNA"/>
</dbReference>
<dbReference type="Proteomes" id="UP000001610">
    <property type="component" value="Unassembled WGS sequence"/>
</dbReference>
<proteinExistence type="predicted"/>
<evidence type="ECO:0000256" key="1">
    <source>
        <dbReference type="SAM" id="MobiDB-lite"/>
    </source>
</evidence>
<reference evidence="2 3" key="1">
    <citation type="journal article" date="2011" name="Genome Biol.">
        <title>Genome sequence of the insect pathogenic fungus Cordyceps militaris, a valued traditional Chinese medicine.</title>
        <authorList>
            <person name="Zheng P."/>
            <person name="Xia Y."/>
            <person name="Xiao G."/>
            <person name="Xiong C."/>
            <person name="Hu X."/>
            <person name="Zhang S."/>
            <person name="Zheng H."/>
            <person name="Huang Y."/>
            <person name="Zhou Y."/>
            <person name="Wang S."/>
            <person name="Zhao G.P."/>
            <person name="Liu X."/>
            <person name="St Leger R.J."/>
            <person name="Wang C."/>
        </authorList>
    </citation>
    <scope>NUCLEOTIDE SEQUENCE [LARGE SCALE GENOMIC DNA]</scope>
    <source>
        <strain evidence="2 3">CM01</strain>
    </source>
</reference>
<feature type="region of interest" description="Disordered" evidence="1">
    <location>
        <begin position="172"/>
        <end position="208"/>
    </location>
</feature>
<dbReference type="VEuPathDB" id="FungiDB:CCM_06602"/>
<protein>
    <submittedName>
        <fullName evidence="2">Uncharacterized protein</fullName>
    </submittedName>
</protein>
<dbReference type="InParanoid" id="G3JN01"/>
<feature type="compositionally biased region" description="Polar residues" evidence="1">
    <location>
        <begin position="185"/>
        <end position="198"/>
    </location>
</feature>
<sequence length="271" mass="29343">MIGTSLRPAVGAHLGMVIGSNDALPEVSVEAAQLHPDLTDYTSYWAEADGNLQARDELEARFCVCCLYICNCGCAQVLNMGCGVCVRGIYDETWRVWRGKNRESSASSYIPSAEVMFRDGHGGKKLLHAPRAVKSDGNSHRWGRKIGAPSFSQAKIAGGDLLPSEMVEKKVPSKKDEKRGLLGHTLTNPQGFLSTAGSSAPRLGPATGRKMAAPRCGASAVALLAFLVPRNLAPLKSEKLKTPCRISERDMRFLDVTWPPCSGRMKQKMVL</sequence>